<protein>
    <submittedName>
        <fullName evidence="1">Uncharacterized protein</fullName>
    </submittedName>
</protein>
<name>A0ABM9A9K0_9VIBR</name>
<dbReference type="Proteomes" id="UP000838748">
    <property type="component" value="Unassembled WGS sequence"/>
</dbReference>
<evidence type="ECO:0000313" key="2">
    <source>
        <dbReference type="Proteomes" id="UP000838748"/>
    </source>
</evidence>
<proteinExistence type="predicted"/>
<sequence>MKAATRKRQRALAKSRNRQAFYRENQVEKGLCALQVRLSAYAHNKALTLSVERETSLTNIYALAVKAARMAGELPEPHAVVLDGELIGTKQISPWLEADVADSFEKMAKKYHSRTVAMSAIVNAYCDSQN</sequence>
<comment type="caution">
    <text evidence="1">The sequence shown here is derived from an EMBL/GenBank/DDBJ whole genome shotgun (WGS) entry which is preliminary data.</text>
</comment>
<accession>A0ABM9A9K0</accession>
<dbReference type="RefSeq" id="WP_237364042.1">
    <property type="nucleotide sequence ID" value="NZ_CAKLDM010000004.1"/>
</dbReference>
<keyword evidence="2" id="KW-1185">Reference proteome</keyword>
<evidence type="ECO:0000313" key="1">
    <source>
        <dbReference type="EMBL" id="CAH0543165.1"/>
    </source>
</evidence>
<dbReference type="EMBL" id="CAKLDM010000004">
    <property type="protein sequence ID" value="CAH0543165.1"/>
    <property type="molecule type" value="Genomic_DNA"/>
</dbReference>
<reference evidence="1" key="1">
    <citation type="submission" date="2021-11" db="EMBL/GenBank/DDBJ databases">
        <authorList>
            <person name="Rodrigo-Torres L."/>
            <person name="Arahal R. D."/>
            <person name="Lucena T."/>
        </authorList>
    </citation>
    <scope>NUCLEOTIDE SEQUENCE</scope>
    <source>
        <strain evidence="1">CECT 7928</strain>
    </source>
</reference>
<organism evidence="1 2">
    <name type="scientific">Vibrio marisflavi CECT 7928</name>
    <dbReference type="NCBI Taxonomy" id="634439"/>
    <lineage>
        <taxon>Bacteria</taxon>
        <taxon>Pseudomonadati</taxon>
        <taxon>Pseudomonadota</taxon>
        <taxon>Gammaproteobacteria</taxon>
        <taxon>Vibrionales</taxon>
        <taxon>Vibrionaceae</taxon>
        <taxon>Vibrio</taxon>
    </lineage>
</organism>
<gene>
    <name evidence="1" type="ORF">VMF7928_04433</name>
</gene>